<dbReference type="PANTHER" id="PTHR10519:SF74">
    <property type="entry name" value="GAMMA-AMINOBUTYRIC ACID TYPE B RECEPTOR SUBUNIT 2"/>
    <property type="match status" value="1"/>
</dbReference>
<evidence type="ECO:0000256" key="3">
    <source>
        <dbReference type="ARBA" id="ARBA00022692"/>
    </source>
</evidence>
<keyword evidence="9" id="KW-0807">Transducer</keyword>
<dbReference type="PRINTS" id="PR00248">
    <property type="entry name" value="GPCRMGR"/>
</dbReference>
<feature type="transmembrane region" description="Helical" evidence="10">
    <location>
        <begin position="652"/>
        <end position="675"/>
    </location>
</feature>
<evidence type="ECO:0000259" key="12">
    <source>
        <dbReference type="PROSITE" id="PS50259"/>
    </source>
</evidence>
<protein>
    <submittedName>
        <fullName evidence="13">GABR2-like protein</fullName>
    </submittedName>
</protein>
<evidence type="ECO:0000313" key="13">
    <source>
        <dbReference type="EMBL" id="WAR01607.1"/>
    </source>
</evidence>
<dbReference type="Pfam" id="PF01094">
    <property type="entry name" value="ANF_receptor"/>
    <property type="match status" value="1"/>
</dbReference>
<reference evidence="13" key="1">
    <citation type="submission" date="2022-11" db="EMBL/GenBank/DDBJ databases">
        <title>Centuries of genome instability and evolution in soft-shell clam transmissible cancer (bioRxiv).</title>
        <authorList>
            <person name="Hart S.F.M."/>
            <person name="Yonemitsu M.A."/>
            <person name="Giersch R.M."/>
            <person name="Beal B.F."/>
            <person name="Arriagada G."/>
            <person name="Davis B.W."/>
            <person name="Ostrander E.A."/>
            <person name="Goff S.P."/>
            <person name="Metzger M.J."/>
        </authorList>
    </citation>
    <scope>NUCLEOTIDE SEQUENCE</scope>
    <source>
        <strain evidence="13">MELC-2E11</strain>
        <tissue evidence="13">Siphon/mantle</tissue>
    </source>
</reference>
<evidence type="ECO:0000256" key="4">
    <source>
        <dbReference type="ARBA" id="ARBA00022989"/>
    </source>
</evidence>
<dbReference type="InterPro" id="IPR017979">
    <property type="entry name" value="GPCR_3_CS"/>
</dbReference>
<dbReference type="EMBL" id="CP111015">
    <property type="protein sequence ID" value="WAR01607.1"/>
    <property type="molecule type" value="Genomic_DNA"/>
</dbReference>
<dbReference type="PROSITE" id="PS50259">
    <property type="entry name" value="G_PROTEIN_RECEP_F3_4"/>
    <property type="match status" value="1"/>
</dbReference>
<dbReference type="InterPro" id="IPR028082">
    <property type="entry name" value="Peripla_BP_I"/>
</dbReference>
<feature type="transmembrane region" description="Helical" evidence="10">
    <location>
        <begin position="599"/>
        <end position="620"/>
    </location>
</feature>
<keyword evidence="11" id="KW-0732">Signal</keyword>
<feature type="transmembrane region" description="Helical" evidence="10">
    <location>
        <begin position="559"/>
        <end position="578"/>
    </location>
</feature>
<feature type="signal peptide" evidence="11">
    <location>
        <begin position="1"/>
        <end position="22"/>
    </location>
</feature>
<dbReference type="PRINTS" id="PR01177">
    <property type="entry name" value="GABAB1RECPTR"/>
</dbReference>
<evidence type="ECO:0000256" key="10">
    <source>
        <dbReference type="SAM" id="Phobius"/>
    </source>
</evidence>
<dbReference type="Gene3D" id="3.40.50.2300">
    <property type="match status" value="2"/>
</dbReference>
<dbReference type="PROSITE" id="PS00981">
    <property type="entry name" value="G_PROTEIN_RECEP_F3_3"/>
    <property type="match status" value="1"/>
</dbReference>
<dbReference type="InterPro" id="IPR000337">
    <property type="entry name" value="GPCR_3"/>
</dbReference>
<evidence type="ECO:0000256" key="2">
    <source>
        <dbReference type="ARBA" id="ARBA00022475"/>
    </source>
</evidence>
<keyword evidence="8" id="KW-0325">Glycoprotein</keyword>
<comment type="subcellular location">
    <subcellularLocation>
        <location evidence="1">Cell membrane</location>
        <topology evidence="1">Multi-pass membrane protein</topology>
    </subcellularLocation>
</comment>
<evidence type="ECO:0000256" key="11">
    <source>
        <dbReference type="SAM" id="SignalP"/>
    </source>
</evidence>
<evidence type="ECO:0000256" key="1">
    <source>
        <dbReference type="ARBA" id="ARBA00004651"/>
    </source>
</evidence>
<dbReference type="CDD" id="cd06366">
    <property type="entry name" value="PBP1_GABAb_receptor"/>
    <property type="match status" value="1"/>
</dbReference>
<gene>
    <name evidence="13" type="ORF">MAR_008165</name>
</gene>
<evidence type="ECO:0000313" key="14">
    <source>
        <dbReference type="Proteomes" id="UP001164746"/>
    </source>
</evidence>
<keyword evidence="6 10" id="KW-0472">Membrane</keyword>
<evidence type="ECO:0000256" key="5">
    <source>
        <dbReference type="ARBA" id="ARBA00023040"/>
    </source>
</evidence>
<keyword evidence="14" id="KW-1185">Reference proteome</keyword>
<evidence type="ECO:0000256" key="7">
    <source>
        <dbReference type="ARBA" id="ARBA00023170"/>
    </source>
</evidence>
<dbReference type="InterPro" id="IPR017978">
    <property type="entry name" value="GPCR_3_C"/>
</dbReference>
<dbReference type="PRINTS" id="PR01176">
    <property type="entry name" value="GABABRECEPTR"/>
</dbReference>
<organism evidence="13 14">
    <name type="scientific">Mya arenaria</name>
    <name type="common">Soft-shell clam</name>
    <dbReference type="NCBI Taxonomy" id="6604"/>
    <lineage>
        <taxon>Eukaryota</taxon>
        <taxon>Metazoa</taxon>
        <taxon>Spiralia</taxon>
        <taxon>Lophotrochozoa</taxon>
        <taxon>Mollusca</taxon>
        <taxon>Bivalvia</taxon>
        <taxon>Autobranchia</taxon>
        <taxon>Heteroconchia</taxon>
        <taxon>Euheterodonta</taxon>
        <taxon>Imparidentia</taxon>
        <taxon>Neoheterodontei</taxon>
        <taxon>Myida</taxon>
        <taxon>Myoidea</taxon>
        <taxon>Myidae</taxon>
        <taxon>Mya</taxon>
    </lineage>
</organism>
<feature type="transmembrane region" description="Helical" evidence="10">
    <location>
        <begin position="483"/>
        <end position="508"/>
    </location>
</feature>
<dbReference type="InterPro" id="IPR001828">
    <property type="entry name" value="ANF_lig-bd_rcpt"/>
</dbReference>
<feature type="transmembrane region" description="Helical" evidence="10">
    <location>
        <begin position="520"/>
        <end position="539"/>
    </location>
</feature>
<dbReference type="Pfam" id="PF00003">
    <property type="entry name" value="7tm_3"/>
    <property type="match status" value="1"/>
</dbReference>
<keyword evidence="7" id="KW-0675">Receptor</keyword>
<dbReference type="InterPro" id="IPR002455">
    <property type="entry name" value="GPCR3_GABA-B"/>
</dbReference>
<dbReference type="PANTHER" id="PTHR10519">
    <property type="entry name" value="GABA-B RECEPTOR"/>
    <property type="match status" value="1"/>
</dbReference>
<proteinExistence type="predicted"/>
<feature type="transmembrane region" description="Helical" evidence="10">
    <location>
        <begin position="695"/>
        <end position="712"/>
    </location>
</feature>
<keyword evidence="3 10" id="KW-0812">Transmembrane</keyword>
<evidence type="ECO:0000256" key="8">
    <source>
        <dbReference type="ARBA" id="ARBA00023180"/>
    </source>
</evidence>
<evidence type="ECO:0000256" key="6">
    <source>
        <dbReference type="ARBA" id="ARBA00023136"/>
    </source>
</evidence>
<feature type="domain" description="G-protein coupled receptors family 3 profile" evidence="12">
    <location>
        <begin position="490"/>
        <end position="750"/>
    </location>
</feature>
<dbReference type="SUPFAM" id="SSF53822">
    <property type="entry name" value="Periplasmic binding protein-like I"/>
    <property type="match status" value="1"/>
</dbReference>
<keyword evidence="5" id="KW-0297">G-protein coupled receptor</keyword>
<name>A0ABY7DXU9_MYAAR</name>
<keyword evidence="2" id="KW-1003">Cell membrane</keyword>
<feature type="chain" id="PRO_5045976042" evidence="11">
    <location>
        <begin position="23"/>
        <end position="973"/>
    </location>
</feature>
<accession>A0ABY7DXU9</accession>
<feature type="transmembrane region" description="Helical" evidence="10">
    <location>
        <begin position="718"/>
        <end position="740"/>
    </location>
</feature>
<evidence type="ECO:0000256" key="9">
    <source>
        <dbReference type="ARBA" id="ARBA00023224"/>
    </source>
</evidence>
<sequence length="973" mass="110377">MDLIRVLVLLLSTLCPCNVCDGSKGEMGRIVIAGLFPLSDRVPEGLIGRGVQPAVELALGMINNETSILPKHHLDIVQSDTQCDMAVATKFFFDLVASNSTVVMVFGDACSAVSGPIAEISKEWNVWLLSYADMDPALSDRKKYHNFYRTVPSDNDFNPARLALLKEFNWTTVGTIFQGVTKGTARYGHAHNNLASLLEKADIDIVKSVAFVNDPEHAIKELKRTDVRIIIGNFDEQMARLVFCHAYQNGMYGPKYQWIILSGYRKMWWTFEDTTHNVTCSLAELNTTIYGYISTDILPLSSSKRRTDDLFWSKEQLTHDNVMVYFFVNFNQTPQKYHKEYNRMRRRAGSPYSKYHGYAFDGVWVIAKAVDALLRKLDRDRPSGRHLSRDLVSGDRISAALNDTNFRGVTGQIKFSSGDRVGSVLFEQHQGEDMVKIYEYHRINDVITNKSKDSRPIIWRGENGPPIDRKHVREEFQRVPKGIYYSMCTLSGMGVIVAVFFLVINIIFREHRYIKMSSPNLNNIIIIGCILTYLSVFLLGTDGGVVNIKYLRHICTSRAWVLSIGFTLAFGAMFSKTWRVHSIFTDIKLHKKVIKDYKLILVVTVLLFIDAALLVTWQIMDPLQTSIKNLAVQKEGDLDVIPVVEYCVSHKMTIWLILIYAYKGMLLVFGCFLAWETRQVSIPALNDSKYIGMSVYNVVIMCVCGAAVSFVINDQPTSSFVIIGFFIIFSTTITLCLVFMPKIIEIKRDPTGEERRIRAKLQKPKKQTSREEMTFDLKKKNDDLQAENIRCRNIIAEKMRLLHSLMEQLGGDTREIHYLGQLAAGVREASFIGRSPVHKKVIELRLADSSPRSDLDDGSLMSDMSYGSTTWTIAQNPVHRHAENATIKRGLTKRNSVKTCQTEIEEDDDDDVFGGVYCGPSNHRTSIKLTNTCKENGRAKPITEVHPLMHDFPNKSYMTTENDTFKPLIETDL</sequence>
<dbReference type="Proteomes" id="UP001164746">
    <property type="component" value="Chromosome 4"/>
</dbReference>
<keyword evidence="4 10" id="KW-1133">Transmembrane helix</keyword>